<comment type="pathway">
    <text evidence="3">Sphingolipid metabolism.</text>
</comment>
<keyword evidence="8 16" id="KW-1133">Transmembrane helix</keyword>
<keyword evidence="12 14" id="KW-0238">DNA-binding</keyword>
<evidence type="ECO:0000256" key="1">
    <source>
        <dbReference type="ARBA" id="ARBA00004477"/>
    </source>
</evidence>
<evidence type="ECO:0000256" key="9">
    <source>
        <dbReference type="ARBA" id="ARBA00023098"/>
    </source>
</evidence>
<evidence type="ECO:0000313" key="20">
    <source>
        <dbReference type="Proteomes" id="UP000001646"/>
    </source>
</evidence>
<dbReference type="Bgee" id="ENSACAG00000009830">
    <property type="expression patterns" value="Expressed in forelimb bud and 12 other cell types or tissues"/>
</dbReference>
<dbReference type="Gene3D" id="1.10.10.60">
    <property type="entry name" value="Homeodomain-like"/>
    <property type="match status" value="1"/>
</dbReference>
<sequence length="426" mass="50801">MALLGRGGGKQNIHLLKSTQINQTTMIDVNVDGVYLQLADLPPLLFPVTMQHILTVLNNWFWWEDMWMPRNCSWANFEDHNGYVFPKPQQLFATIPYAFVMLAIRFFLERCFAIPLANMLGIKKTRRIKPQPNPTLEAFFKECRKPSQSEIRGLAKKCNWTMHLVEKWFRRRRNLEIPTLHKKFQEACWRFVFYTTSFTAGIIFLYDKPWFHDIWLVWLNYPFHSVLPSQYWYYMLEMSFYWSLLFTLGIDTKRKDFKAHVVHHFAALGLMFCSWSANYIRLGTLVMIVHDFADIWLEAAKMFNYARWENTCSVLFVIFSIAFFITRLILFPFWILRATLYYPALYTDTLVPAYFFFNVQLLILQGLHIYWAYLVFNILKKFIFVKNVKDDRSDEEEEDSFSDAEEEYMKNGHKNGSSHPLLNNNH</sequence>
<gene>
    <name evidence="19" type="primary">CERS3</name>
</gene>
<dbReference type="SUPFAM" id="SSF46689">
    <property type="entry name" value="Homeodomain-like"/>
    <property type="match status" value="1"/>
</dbReference>
<dbReference type="GO" id="GO:0005634">
    <property type="term" value="C:nucleus"/>
    <property type="evidence" value="ECO:0007669"/>
    <property type="project" value="UniProtKB-SubCell"/>
</dbReference>
<dbReference type="FunFam" id="1.10.10.60:FF:000020">
    <property type="entry name" value="Ceramide synthase 5"/>
    <property type="match status" value="1"/>
</dbReference>
<evidence type="ECO:0000256" key="6">
    <source>
        <dbReference type="ARBA" id="ARBA00022692"/>
    </source>
</evidence>
<keyword evidence="12 14" id="KW-0539">Nucleus</keyword>
<evidence type="ECO:0000256" key="5">
    <source>
        <dbReference type="ARBA" id="ARBA00022679"/>
    </source>
</evidence>
<evidence type="ECO:0000259" key="17">
    <source>
        <dbReference type="PROSITE" id="PS50071"/>
    </source>
</evidence>
<dbReference type="Pfam" id="PF00046">
    <property type="entry name" value="Homeodomain"/>
    <property type="match status" value="1"/>
</dbReference>
<dbReference type="GO" id="GO:0005789">
    <property type="term" value="C:endoplasmic reticulum membrane"/>
    <property type="evidence" value="ECO:0007669"/>
    <property type="project" value="UniProtKB-SubCell"/>
</dbReference>
<dbReference type="GO" id="GO:0050291">
    <property type="term" value="F:sphingosine N-acyltransferase activity"/>
    <property type="evidence" value="ECO:0000318"/>
    <property type="project" value="GO_Central"/>
</dbReference>
<dbReference type="InterPro" id="IPR001356">
    <property type="entry name" value="HD"/>
</dbReference>
<dbReference type="GO" id="GO:0070268">
    <property type="term" value="P:cornification"/>
    <property type="evidence" value="ECO:0007669"/>
    <property type="project" value="Ensembl"/>
</dbReference>
<dbReference type="SMART" id="SM00389">
    <property type="entry name" value="HOX"/>
    <property type="match status" value="1"/>
</dbReference>
<organism evidence="19 20">
    <name type="scientific">Anolis carolinensis</name>
    <name type="common">Green anole</name>
    <name type="synonym">American chameleon</name>
    <dbReference type="NCBI Taxonomy" id="28377"/>
    <lineage>
        <taxon>Eukaryota</taxon>
        <taxon>Metazoa</taxon>
        <taxon>Chordata</taxon>
        <taxon>Craniata</taxon>
        <taxon>Vertebrata</taxon>
        <taxon>Euteleostomi</taxon>
        <taxon>Lepidosauria</taxon>
        <taxon>Squamata</taxon>
        <taxon>Bifurcata</taxon>
        <taxon>Unidentata</taxon>
        <taxon>Episquamata</taxon>
        <taxon>Toxicofera</taxon>
        <taxon>Iguania</taxon>
        <taxon>Dactyloidae</taxon>
        <taxon>Anolis</taxon>
    </lineage>
</organism>
<dbReference type="Ensembl" id="ENSACAT00000051394.1">
    <property type="protein sequence ID" value="ENSACAP00000038498.1"/>
    <property type="gene ID" value="ENSACAG00000009830.3"/>
</dbReference>
<dbReference type="InterPro" id="IPR009057">
    <property type="entry name" value="Homeodomain-like_sf"/>
</dbReference>
<reference evidence="19" key="2">
    <citation type="submission" date="2025-08" db="UniProtKB">
        <authorList>
            <consortium name="Ensembl"/>
        </authorList>
    </citation>
    <scope>IDENTIFICATION</scope>
</reference>
<accession>A0A803TTF8</accession>
<reference evidence="19" key="1">
    <citation type="submission" date="2009-12" db="EMBL/GenBank/DDBJ databases">
        <title>The Genome Sequence of Anolis carolinensis (Green Anole Lizard).</title>
        <authorList>
            <consortium name="The Genome Sequencing Platform"/>
            <person name="Di Palma F."/>
            <person name="Alfoldi J."/>
            <person name="Heiman D."/>
            <person name="Young S."/>
            <person name="Grabherr M."/>
            <person name="Johnson J."/>
            <person name="Lander E.S."/>
            <person name="Lindblad-Toh K."/>
        </authorList>
    </citation>
    <scope>NUCLEOTIDE SEQUENCE [LARGE SCALE GENOMIC DNA]</scope>
    <source>
        <strain evidence="19">JBL SC #1</strain>
    </source>
</reference>
<keyword evidence="20" id="KW-1185">Reference proteome</keyword>
<comment type="pathway">
    <text evidence="2">Lipid metabolism; sphingolipid metabolism.</text>
</comment>
<keyword evidence="4" id="KW-0444">Lipid biosynthesis</keyword>
<dbReference type="AlphaFoldDB" id="A0A803TTF8"/>
<dbReference type="PROSITE" id="PS50922">
    <property type="entry name" value="TLC"/>
    <property type="match status" value="1"/>
</dbReference>
<dbReference type="Proteomes" id="UP000001646">
    <property type="component" value="Unplaced"/>
</dbReference>
<keyword evidence="9" id="KW-0443">Lipid metabolism</keyword>
<keyword evidence="6 13" id="KW-0812">Transmembrane</keyword>
<dbReference type="InterPro" id="IPR006634">
    <property type="entry name" value="TLC-dom"/>
</dbReference>
<dbReference type="InterPro" id="IPR016439">
    <property type="entry name" value="Lag1/Lac1-like"/>
</dbReference>
<evidence type="ECO:0000256" key="10">
    <source>
        <dbReference type="ARBA" id="ARBA00023136"/>
    </source>
</evidence>
<dbReference type="PROSITE" id="PS50071">
    <property type="entry name" value="HOMEOBOX_2"/>
    <property type="match status" value="1"/>
</dbReference>
<dbReference type="GeneTree" id="ENSGT01030000234515"/>
<reference evidence="19" key="3">
    <citation type="submission" date="2025-09" db="UniProtKB">
        <authorList>
            <consortium name="Ensembl"/>
        </authorList>
    </citation>
    <scope>IDENTIFICATION</scope>
</reference>
<dbReference type="Pfam" id="PF03798">
    <property type="entry name" value="TRAM_LAG1_CLN8"/>
    <property type="match status" value="1"/>
</dbReference>
<dbReference type="InParanoid" id="A0A803TTF8"/>
<keyword evidence="7" id="KW-0256">Endoplasmic reticulum</keyword>
<dbReference type="GO" id="GO:0046513">
    <property type="term" value="P:ceramide biosynthetic process"/>
    <property type="evidence" value="ECO:0000318"/>
    <property type="project" value="GO_Central"/>
</dbReference>
<evidence type="ECO:0000256" key="4">
    <source>
        <dbReference type="ARBA" id="ARBA00022516"/>
    </source>
</evidence>
<keyword evidence="10 13" id="KW-0472">Membrane</keyword>
<evidence type="ECO:0000256" key="7">
    <source>
        <dbReference type="ARBA" id="ARBA00022824"/>
    </source>
</evidence>
<dbReference type="CDD" id="cd00086">
    <property type="entry name" value="homeodomain"/>
    <property type="match status" value="1"/>
</dbReference>
<dbReference type="GO" id="GO:0003677">
    <property type="term" value="F:DNA binding"/>
    <property type="evidence" value="ECO:0007669"/>
    <property type="project" value="UniProtKB-UniRule"/>
</dbReference>
<evidence type="ECO:0000259" key="18">
    <source>
        <dbReference type="PROSITE" id="PS50922"/>
    </source>
</evidence>
<feature type="transmembrane region" description="Helical" evidence="16">
    <location>
        <begin position="231"/>
        <end position="249"/>
    </location>
</feature>
<feature type="region of interest" description="Disordered" evidence="15">
    <location>
        <begin position="394"/>
        <end position="426"/>
    </location>
</feature>
<proteinExistence type="predicted"/>
<keyword evidence="5" id="KW-0808">Transferase</keyword>
<evidence type="ECO:0000256" key="14">
    <source>
        <dbReference type="RuleBase" id="RU000682"/>
    </source>
</evidence>
<feature type="transmembrane region" description="Helical" evidence="16">
    <location>
        <begin position="95"/>
        <end position="117"/>
    </location>
</feature>
<evidence type="ECO:0000256" key="15">
    <source>
        <dbReference type="SAM" id="MobiDB-lite"/>
    </source>
</evidence>
<feature type="transmembrane region" description="Helical" evidence="16">
    <location>
        <begin position="312"/>
        <end position="335"/>
    </location>
</feature>
<evidence type="ECO:0000256" key="13">
    <source>
        <dbReference type="PROSITE-ProRule" id="PRU00205"/>
    </source>
</evidence>
<keyword evidence="12 14" id="KW-0371">Homeobox</keyword>
<evidence type="ECO:0000256" key="2">
    <source>
        <dbReference type="ARBA" id="ARBA00004760"/>
    </source>
</evidence>
<name>A0A803TTF8_ANOCA</name>
<feature type="domain" description="Homeobox" evidence="17">
    <location>
        <begin position="136"/>
        <end position="173"/>
    </location>
</feature>
<evidence type="ECO:0000256" key="12">
    <source>
        <dbReference type="PROSITE-ProRule" id="PRU00108"/>
    </source>
</evidence>
<protein>
    <submittedName>
        <fullName evidence="19">Ceramide synthase 3</fullName>
    </submittedName>
</protein>
<dbReference type="PANTHER" id="PTHR12560:SF18">
    <property type="entry name" value="CERAMIDE SYNTHASE 3"/>
    <property type="match status" value="1"/>
</dbReference>
<feature type="DNA-binding region" description="Homeobox" evidence="12">
    <location>
        <begin position="138"/>
        <end position="174"/>
    </location>
</feature>
<evidence type="ECO:0000256" key="11">
    <source>
        <dbReference type="ARBA" id="ARBA00049036"/>
    </source>
</evidence>
<evidence type="ECO:0000256" key="16">
    <source>
        <dbReference type="SAM" id="Phobius"/>
    </source>
</evidence>
<evidence type="ECO:0000256" key="8">
    <source>
        <dbReference type="ARBA" id="ARBA00022989"/>
    </source>
</evidence>
<feature type="compositionally biased region" description="Polar residues" evidence="15">
    <location>
        <begin position="414"/>
        <end position="426"/>
    </location>
</feature>
<comment type="subcellular location">
    <subcellularLocation>
        <location evidence="1">Endoplasmic reticulum membrane</location>
        <topology evidence="1">Multi-pass membrane protein</topology>
    </subcellularLocation>
    <subcellularLocation>
        <location evidence="12 14">Nucleus</location>
    </subcellularLocation>
</comment>
<feature type="transmembrane region" description="Helical" evidence="16">
    <location>
        <begin position="191"/>
        <end position="211"/>
    </location>
</feature>
<evidence type="ECO:0000313" key="19">
    <source>
        <dbReference type="Ensembl" id="ENSACAP00000038498.1"/>
    </source>
</evidence>
<evidence type="ECO:0000256" key="3">
    <source>
        <dbReference type="ARBA" id="ARBA00004991"/>
    </source>
</evidence>
<feature type="transmembrane region" description="Helical" evidence="16">
    <location>
        <begin position="355"/>
        <end position="376"/>
    </location>
</feature>
<dbReference type="PANTHER" id="PTHR12560">
    <property type="entry name" value="LONGEVITY ASSURANCE FACTOR 1 LAG1"/>
    <property type="match status" value="1"/>
</dbReference>
<dbReference type="PIRSF" id="PIRSF005225">
    <property type="entry name" value="LAG1_LAC1"/>
    <property type="match status" value="1"/>
</dbReference>
<dbReference type="SMART" id="SM00724">
    <property type="entry name" value="TLC"/>
    <property type="match status" value="1"/>
</dbReference>
<feature type="domain" description="TLC" evidence="18">
    <location>
        <begin position="182"/>
        <end position="384"/>
    </location>
</feature>
<comment type="catalytic activity">
    <reaction evidence="11">
        <text>sphinganine + octadecanoyl-CoA = N-(octadecanoyl)-sphinganine + CoA + H(+)</text>
        <dbReference type="Rhea" id="RHEA:36547"/>
        <dbReference type="ChEBI" id="CHEBI:15378"/>
        <dbReference type="ChEBI" id="CHEBI:57287"/>
        <dbReference type="ChEBI" id="CHEBI:57394"/>
        <dbReference type="ChEBI" id="CHEBI:57817"/>
        <dbReference type="ChEBI" id="CHEBI:67033"/>
    </reaction>
    <physiologicalReaction direction="left-to-right" evidence="11">
        <dbReference type="Rhea" id="RHEA:36548"/>
    </physiologicalReaction>
</comment>
<dbReference type="UniPathway" id="UPA00222"/>
<feature type="compositionally biased region" description="Acidic residues" evidence="15">
    <location>
        <begin position="394"/>
        <end position="406"/>
    </location>
</feature>